<dbReference type="AlphaFoldDB" id="A0AAN6VN16"/>
<proteinExistence type="predicted"/>
<protein>
    <submittedName>
        <fullName evidence="1">Uncharacterized protein</fullName>
    </submittedName>
</protein>
<reference evidence="1" key="2">
    <citation type="submission" date="2023-05" db="EMBL/GenBank/DDBJ databases">
        <authorList>
            <consortium name="Lawrence Berkeley National Laboratory"/>
            <person name="Steindorff A."/>
            <person name="Hensen N."/>
            <person name="Bonometti L."/>
            <person name="Westerberg I."/>
            <person name="Brannstrom I.O."/>
            <person name="Guillou S."/>
            <person name="Cros-Aarteil S."/>
            <person name="Calhoun S."/>
            <person name="Haridas S."/>
            <person name="Kuo A."/>
            <person name="Mondo S."/>
            <person name="Pangilinan J."/>
            <person name="Riley R."/>
            <person name="Labutti K."/>
            <person name="Andreopoulos B."/>
            <person name="Lipzen A."/>
            <person name="Chen C."/>
            <person name="Yanf M."/>
            <person name="Daum C."/>
            <person name="Ng V."/>
            <person name="Clum A."/>
            <person name="Ohm R."/>
            <person name="Martin F."/>
            <person name="Silar P."/>
            <person name="Natvig D."/>
            <person name="Lalanne C."/>
            <person name="Gautier V."/>
            <person name="Ament-Velasquez S.L."/>
            <person name="Kruys A."/>
            <person name="Hutchinson M.I."/>
            <person name="Powell A.J."/>
            <person name="Barry K."/>
            <person name="Miller A.N."/>
            <person name="Grigoriev I.V."/>
            <person name="Debuchy R."/>
            <person name="Gladieux P."/>
            <person name="Thoren M.H."/>
            <person name="Johannesson H."/>
        </authorList>
    </citation>
    <scope>NUCLEOTIDE SEQUENCE</scope>
    <source>
        <strain evidence="1">CBS 538.74</strain>
    </source>
</reference>
<dbReference type="Proteomes" id="UP001302745">
    <property type="component" value="Unassembled WGS sequence"/>
</dbReference>
<gene>
    <name evidence="1" type="ORF">C8A00DRAFT_32644</name>
</gene>
<accession>A0AAN6VN16</accession>
<reference evidence="1" key="1">
    <citation type="journal article" date="2023" name="Mol. Phylogenet. Evol.">
        <title>Genome-scale phylogeny and comparative genomics of the fungal order Sordariales.</title>
        <authorList>
            <person name="Hensen N."/>
            <person name="Bonometti L."/>
            <person name="Westerberg I."/>
            <person name="Brannstrom I.O."/>
            <person name="Guillou S."/>
            <person name="Cros-Aarteil S."/>
            <person name="Calhoun S."/>
            <person name="Haridas S."/>
            <person name="Kuo A."/>
            <person name="Mondo S."/>
            <person name="Pangilinan J."/>
            <person name="Riley R."/>
            <person name="LaButti K."/>
            <person name="Andreopoulos B."/>
            <person name="Lipzen A."/>
            <person name="Chen C."/>
            <person name="Yan M."/>
            <person name="Daum C."/>
            <person name="Ng V."/>
            <person name="Clum A."/>
            <person name="Steindorff A."/>
            <person name="Ohm R.A."/>
            <person name="Martin F."/>
            <person name="Silar P."/>
            <person name="Natvig D.O."/>
            <person name="Lalanne C."/>
            <person name="Gautier V."/>
            <person name="Ament-Velasquez S.L."/>
            <person name="Kruys A."/>
            <person name="Hutchinson M.I."/>
            <person name="Powell A.J."/>
            <person name="Barry K."/>
            <person name="Miller A.N."/>
            <person name="Grigoriev I.V."/>
            <person name="Debuchy R."/>
            <person name="Gladieux P."/>
            <person name="Hiltunen Thoren M."/>
            <person name="Johannesson H."/>
        </authorList>
    </citation>
    <scope>NUCLEOTIDE SEQUENCE</scope>
    <source>
        <strain evidence="1">CBS 538.74</strain>
    </source>
</reference>
<name>A0AAN6VN16_9PEZI</name>
<dbReference type="EMBL" id="MU856908">
    <property type="protein sequence ID" value="KAK4154607.1"/>
    <property type="molecule type" value="Genomic_DNA"/>
</dbReference>
<comment type="caution">
    <text evidence="1">The sequence shown here is derived from an EMBL/GenBank/DDBJ whole genome shotgun (WGS) entry which is preliminary data.</text>
</comment>
<evidence type="ECO:0000313" key="1">
    <source>
        <dbReference type="EMBL" id="KAK4154607.1"/>
    </source>
</evidence>
<sequence length="65" mass="7363">MIALVFLNVLQSPTPPSLDFFRILRAPSPDDKVWAIYYLLLEKPDGRVALGDEFKRPVDAFAATR</sequence>
<evidence type="ECO:0000313" key="2">
    <source>
        <dbReference type="Proteomes" id="UP001302745"/>
    </source>
</evidence>
<keyword evidence="2" id="KW-1185">Reference proteome</keyword>
<organism evidence="1 2">
    <name type="scientific">Chaetomidium leptoderma</name>
    <dbReference type="NCBI Taxonomy" id="669021"/>
    <lineage>
        <taxon>Eukaryota</taxon>
        <taxon>Fungi</taxon>
        <taxon>Dikarya</taxon>
        <taxon>Ascomycota</taxon>
        <taxon>Pezizomycotina</taxon>
        <taxon>Sordariomycetes</taxon>
        <taxon>Sordariomycetidae</taxon>
        <taxon>Sordariales</taxon>
        <taxon>Chaetomiaceae</taxon>
        <taxon>Chaetomidium</taxon>
    </lineage>
</organism>